<dbReference type="AlphaFoldDB" id="A0A5B7CNK6"/>
<name>A0A5B7CNK6_PORTR</name>
<evidence type="ECO:0000313" key="3">
    <source>
        <dbReference type="Proteomes" id="UP000324222"/>
    </source>
</evidence>
<evidence type="ECO:0000256" key="1">
    <source>
        <dbReference type="SAM" id="MobiDB-lite"/>
    </source>
</evidence>
<evidence type="ECO:0000313" key="2">
    <source>
        <dbReference type="EMBL" id="MPC11019.1"/>
    </source>
</evidence>
<protein>
    <submittedName>
        <fullName evidence="2">Uncharacterized protein</fullName>
    </submittedName>
</protein>
<feature type="compositionally biased region" description="Polar residues" evidence="1">
    <location>
        <begin position="28"/>
        <end position="39"/>
    </location>
</feature>
<dbReference type="EMBL" id="VSRR010000141">
    <property type="protein sequence ID" value="MPC11019.1"/>
    <property type="molecule type" value="Genomic_DNA"/>
</dbReference>
<feature type="region of interest" description="Disordered" evidence="1">
    <location>
        <begin position="1"/>
        <end position="76"/>
    </location>
</feature>
<reference evidence="2 3" key="1">
    <citation type="submission" date="2019-05" db="EMBL/GenBank/DDBJ databases">
        <title>Another draft genome of Portunus trituberculatus and its Hox gene families provides insights of decapod evolution.</title>
        <authorList>
            <person name="Jeong J.-H."/>
            <person name="Song I."/>
            <person name="Kim S."/>
            <person name="Choi T."/>
            <person name="Kim D."/>
            <person name="Ryu S."/>
            <person name="Kim W."/>
        </authorList>
    </citation>
    <scope>NUCLEOTIDE SEQUENCE [LARGE SCALE GENOMIC DNA]</scope>
    <source>
        <tissue evidence="2">Muscle</tissue>
    </source>
</reference>
<sequence length="107" mass="11388">MGGGAACVSGVTTDTMKSTKGAWKRPVTTKTKGVNSAGSDMTRRARQIDSPRSSGDRPRASLPAASQQPLPPVPLSEPYREEFARCSSLGFLHADRIIRYAQVAALV</sequence>
<proteinExistence type="predicted"/>
<feature type="compositionally biased region" description="Basic and acidic residues" evidence="1">
    <location>
        <begin position="41"/>
        <end position="59"/>
    </location>
</feature>
<keyword evidence="3" id="KW-1185">Reference proteome</keyword>
<organism evidence="2 3">
    <name type="scientific">Portunus trituberculatus</name>
    <name type="common">Swimming crab</name>
    <name type="synonym">Neptunus trituberculatus</name>
    <dbReference type="NCBI Taxonomy" id="210409"/>
    <lineage>
        <taxon>Eukaryota</taxon>
        <taxon>Metazoa</taxon>
        <taxon>Ecdysozoa</taxon>
        <taxon>Arthropoda</taxon>
        <taxon>Crustacea</taxon>
        <taxon>Multicrustacea</taxon>
        <taxon>Malacostraca</taxon>
        <taxon>Eumalacostraca</taxon>
        <taxon>Eucarida</taxon>
        <taxon>Decapoda</taxon>
        <taxon>Pleocyemata</taxon>
        <taxon>Brachyura</taxon>
        <taxon>Eubrachyura</taxon>
        <taxon>Portunoidea</taxon>
        <taxon>Portunidae</taxon>
        <taxon>Portuninae</taxon>
        <taxon>Portunus</taxon>
    </lineage>
</organism>
<comment type="caution">
    <text evidence="2">The sequence shown here is derived from an EMBL/GenBank/DDBJ whole genome shotgun (WGS) entry which is preliminary data.</text>
</comment>
<gene>
    <name evidence="2" type="ORF">E2C01_003672</name>
</gene>
<dbReference type="Proteomes" id="UP000324222">
    <property type="component" value="Unassembled WGS sequence"/>
</dbReference>
<accession>A0A5B7CNK6</accession>